<evidence type="ECO:0000259" key="2">
    <source>
        <dbReference type="Pfam" id="PF08241"/>
    </source>
</evidence>
<dbReference type="OrthoDB" id="9770553at2"/>
<gene>
    <name evidence="3" type="ORF">ESB13_21135</name>
</gene>
<organism evidence="3 4">
    <name type="scientific">Filimonas effusa</name>
    <dbReference type="NCBI Taxonomy" id="2508721"/>
    <lineage>
        <taxon>Bacteria</taxon>
        <taxon>Pseudomonadati</taxon>
        <taxon>Bacteroidota</taxon>
        <taxon>Chitinophagia</taxon>
        <taxon>Chitinophagales</taxon>
        <taxon>Chitinophagaceae</taxon>
        <taxon>Filimonas</taxon>
    </lineage>
</organism>
<proteinExistence type="predicted"/>
<dbReference type="Gene3D" id="3.40.50.150">
    <property type="entry name" value="Vaccinia Virus protein VP39"/>
    <property type="match status" value="1"/>
</dbReference>
<dbReference type="Pfam" id="PF08241">
    <property type="entry name" value="Methyltransf_11"/>
    <property type="match status" value="1"/>
</dbReference>
<dbReference type="InterPro" id="IPR029063">
    <property type="entry name" value="SAM-dependent_MTases_sf"/>
</dbReference>
<feature type="domain" description="Methyltransferase type 11" evidence="2">
    <location>
        <begin position="49"/>
        <end position="148"/>
    </location>
</feature>
<keyword evidence="4" id="KW-1185">Reference proteome</keyword>
<dbReference type="Proteomes" id="UP000290545">
    <property type="component" value="Unassembled WGS sequence"/>
</dbReference>
<evidence type="ECO:0000313" key="3">
    <source>
        <dbReference type="EMBL" id="RXK81438.1"/>
    </source>
</evidence>
<dbReference type="PANTHER" id="PTHR44068:SF11">
    <property type="entry name" value="GERANYL DIPHOSPHATE 2-C-METHYLTRANSFERASE"/>
    <property type="match status" value="1"/>
</dbReference>
<keyword evidence="1 3" id="KW-0808">Transferase</keyword>
<comment type="caution">
    <text evidence="3">The sequence shown here is derived from an EMBL/GenBank/DDBJ whole genome shotgun (WGS) entry which is preliminary data.</text>
</comment>
<name>A0A4V1M9K2_9BACT</name>
<dbReference type="RefSeq" id="WP_129005689.1">
    <property type="nucleotide sequence ID" value="NZ_SDHZ01000004.1"/>
</dbReference>
<dbReference type="GO" id="GO:0008757">
    <property type="term" value="F:S-adenosylmethionine-dependent methyltransferase activity"/>
    <property type="evidence" value="ECO:0007669"/>
    <property type="project" value="InterPro"/>
</dbReference>
<dbReference type="PANTHER" id="PTHR44068">
    <property type="entry name" value="ZGC:194242"/>
    <property type="match status" value="1"/>
</dbReference>
<keyword evidence="3" id="KW-0489">Methyltransferase</keyword>
<evidence type="ECO:0000256" key="1">
    <source>
        <dbReference type="ARBA" id="ARBA00022679"/>
    </source>
</evidence>
<dbReference type="AlphaFoldDB" id="A0A4V1M9K2"/>
<evidence type="ECO:0000313" key="4">
    <source>
        <dbReference type="Proteomes" id="UP000290545"/>
    </source>
</evidence>
<dbReference type="CDD" id="cd02440">
    <property type="entry name" value="AdoMet_MTases"/>
    <property type="match status" value="1"/>
</dbReference>
<accession>A0A4V1M9K2</accession>
<reference evidence="3 4" key="1">
    <citation type="submission" date="2019-01" db="EMBL/GenBank/DDBJ databases">
        <title>Filimonas sp. strain TTM-71.</title>
        <authorList>
            <person name="Chen W.-M."/>
        </authorList>
    </citation>
    <scope>NUCLEOTIDE SEQUENCE [LARGE SCALE GENOMIC DNA]</scope>
    <source>
        <strain evidence="3 4">TTM-71</strain>
    </source>
</reference>
<dbReference type="InterPro" id="IPR050447">
    <property type="entry name" value="Erg6_SMT_methyltransf"/>
</dbReference>
<dbReference type="GO" id="GO:0032259">
    <property type="term" value="P:methylation"/>
    <property type="evidence" value="ECO:0007669"/>
    <property type="project" value="UniProtKB-KW"/>
</dbReference>
<dbReference type="InterPro" id="IPR013216">
    <property type="entry name" value="Methyltransf_11"/>
</dbReference>
<protein>
    <submittedName>
        <fullName evidence="3">Class I SAM-dependent methyltransferase</fullName>
    </submittedName>
</protein>
<dbReference type="SUPFAM" id="SSF53335">
    <property type="entry name" value="S-adenosyl-L-methionine-dependent methyltransferases"/>
    <property type="match status" value="1"/>
</dbReference>
<sequence length="214" mass="24207">MDFELLAAQLRKPEGEQGKTVAENMNSTNRAINLHTIQLLQLKAYDNVLEVGMGNGFFCKDVLARHDSITYTGCDFSDLMITEALALNQGYVADKRAHFVGGDINHLPFEDNSFSKCFTVNTIYFWEQPEQALAEVYRVLEPGGVAIISLRTKESMLQLPFVAYGFRLWEEDELLPVLGDAGFASIRMVHEPDPVFHMGEQEIQLHSLYVICRK</sequence>
<dbReference type="EMBL" id="SDHZ01000004">
    <property type="protein sequence ID" value="RXK81438.1"/>
    <property type="molecule type" value="Genomic_DNA"/>
</dbReference>